<protein>
    <recommendedName>
        <fullName evidence="5">Gustatory receptor</fullName>
    </recommendedName>
</protein>
<dbReference type="WBParaSite" id="MBELARI_LOCUS16497">
    <property type="protein sequence ID" value="MBELARI_LOCUS16497"/>
    <property type="gene ID" value="MBELARI_LOCUS16497"/>
</dbReference>
<feature type="transmembrane region" description="Helical" evidence="2">
    <location>
        <begin position="154"/>
        <end position="174"/>
    </location>
</feature>
<keyword evidence="3" id="KW-1185">Reference proteome</keyword>
<feature type="transmembrane region" description="Helical" evidence="2">
    <location>
        <begin position="90"/>
        <end position="113"/>
    </location>
</feature>
<dbReference type="PANTHER" id="PTHR34492">
    <property type="entry name" value="GUSTATORY RECEPTOR FAMILY"/>
    <property type="match status" value="1"/>
</dbReference>
<dbReference type="AlphaFoldDB" id="A0AAF3ER64"/>
<evidence type="ECO:0000256" key="1">
    <source>
        <dbReference type="SAM" id="MobiDB-lite"/>
    </source>
</evidence>
<evidence type="ECO:0000313" key="3">
    <source>
        <dbReference type="Proteomes" id="UP000887575"/>
    </source>
</evidence>
<feature type="transmembrane region" description="Helical" evidence="2">
    <location>
        <begin position="200"/>
        <end position="225"/>
    </location>
</feature>
<feature type="region of interest" description="Disordered" evidence="1">
    <location>
        <begin position="1"/>
        <end position="20"/>
    </location>
</feature>
<feature type="transmembrane region" description="Helical" evidence="2">
    <location>
        <begin position="272"/>
        <end position="305"/>
    </location>
</feature>
<organism evidence="3 4">
    <name type="scientific">Mesorhabditis belari</name>
    <dbReference type="NCBI Taxonomy" id="2138241"/>
    <lineage>
        <taxon>Eukaryota</taxon>
        <taxon>Metazoa</taxon>
        <taxon>Ecdysozoa</taxon>
        <taxon>Nematoda</taxon>
        <taxon>Chromadorea</taxon>
        <taxon>Rhabditida</taxon>
        <taxon>Rhabditina</taxon>
        <taxon>Rhabditomorpha</taxon>
        <taxon>Rhabditoidea</taxon>
        <taxon>Rhabditidae</taxon>
        <taxon>Mesorhabditinae</taxon>
        <taxon>Mesorhabditis</taxon>
    </lineage>
</organism>
<keyword evidence="2" id="KW-0812">Transmembrane</keyword>
<accession>A0AAF3ER64</accession>
<evidence type="ECO:0008006" key="5">
    <source>
        <dbReference type="Google" id="ProtNLM"/>
    </source>
</evidence>
<reference evidence="4" key="1">
    <citation type="submission" date="2024-02" db="UniProtKB">
        <authorList>
            <consortium name="WormBaseParasite"/>
        </authorList>
    </citation>
    <scope>IDENTIFICATION</scope>
</reference>
<keyword evidence="2" id="KW-1133">Transmembrane helix</keyword>
<proteinExistence type="predicted"/>
<dbReference type="PANTHER" id="PTHR34492:SF2">
    <property type="entry name" value="G PROTEIN-COUPLED RECEPTOR"/>
    <property type="match status" value="1"/>
</dbReference>
<dbReference type="Proteomes" id="UP000887575">
    <property type="component" value="Unassembled WGS sequence"/>
</dbReference>
<evidence type="ECO:0000313" key="4">
    <source>
        <dbReference type="WBParaSite" id="MBELARI_LOCUS16497"/>
    </source>
</evidence>
<name>A0AAF3ER64_9BILA</name>
<keyword evidence="2" id="KW-0472">Membrane</keyword>
<evidence type="ECO:0000256" key="2">
    <source>
        <dbReference type="SAM" id="Phobius"/>
    </source>
</evidence>
<feature type="compositionally biased region" description="Basic and acidic residues" evidence="1">
    <location>
        <begin position="1"/>
        <end position="10"/>
    </location>
</feature>
<sequence length="306" mass="36065">MKVDERESQKNHKKTAKKEVQVPLAKDCSDEAEEDEVRFVKKNGKVLASDGCDILDFDLSDPACRQFCLFAWCITFIGIRFRPFDSKLAITLRLIYQGLVIALCLYTCGYDFYHAVYHYDPRTSGTAYQWMVVVAQAMFSQPRERSIRNNTNRFLFLFFTAIGANFCYFLSVQFDFATEVIHPSFRYTYIYEELVYLRLYLIYFNMEVWAIALHTYMCLSNIMYWEAKKFNRKLKEMKAETPEEMVKKVEEMILIHTQLNRCVRELDQIFKIYAFLIVCSIVPSTLFTAAMVLTRTSIIGFLLWFV</sequence>